<reference evidence="1" key="1">
    <citation type="submission" date="2021-02" db="EMBL/GenBank/DDBJ databases">
        <authorList>
            <consortium name="DOE Joint Genome Institute"/>
            <person name="Ahrendt S."/>
            <person name="Looney B.P."/>
            <person name="Miyauchi S."/>
            <person name="Morin E."/>
            <person name="Drula E."/>
            <person name="Courty P.E."/>
            <person name="Chicoki N."/>
            <person name="Fauchery L."/>
            <person name="Kohler A."/>
            <person name="Kuo A."/>
            <person name="Labutti K."/>
            <person name="Pangilinan J."/>
            <person name="Lipzen A."/>
            <person name="Riley R."/>
            <person name="Andreopoulos W."/>
            <person name="He G."/>
            <person name="Johnson J."/>
            <person name="Barry K.W."/>
            <person name="Grigoriev I.V."/>
            <person name="Nagy L."/>
            <person name="Hibbett D."/>
            <person name="Henrissat B."/>
            <person name="Matheny P.B."/>
            <person name="Labbe J."/>
            <person name="Martin F."/>
        </authorList>
    </citation>
    <scope>NUCLEOTIDE SEQUENCE</scope>
    <source>
        <strain evidence="1">FP105234-sp</strain>
    </source>
</reference>
<reference evidence="1" key="2">
    <citation type="journal article" date="2022" name="New Phytol.">
        <title>Evolutionary transition to the ectomycorrhizal habit in the genomes of a hyperdiverse lineage of mushroom-forming fungi.</title>
        <authorList>
            <person name="Looney B."/>
            <person name="Miyauchi S."/>
            <person name="Morin E."/>
            <person name="Drula E."/>
            <person name="Courty P.E."/>
            <person name="Kohler A."/>
            <person name="Kuo A."/>
            <person name="LaButti K."/>
            <person name="Pangilinan J."/>
            <person name="Lipzen A."/>
            <person name="Riley R."/>
            <person name="Andreopoulos W."/>
            <person name="He G."/>
            <person name="Johnson J."/>
            <person name="Nolan M."/>
            <person name="Tritt A."/>
            <person name="Barry K.W."/>
            <person name="Grigoriev I.V."/>
            <person name="Nagy L.G."/>
            <person name="Hibbett D."/>
            <person name="Henrissat B."/>
            <person name="Matheny P.B."/>
            <person name="Labbe J."/>
            <person name="Martin F.M."/>
        </authorList>
    </citation>
    <scope>NUCLEOTIDE SEQUENCE</scope>
    <source>
        <strain evidence="1">FP105234-sp</strain>
    </source>
</reference>
<proteinExistence type="predicted"/>
<dbReference type="Proteomes" id="UP000814033">
    <property type="component" value="Unassembled WGS sequence"/>
</dbReference>
<gene>
    <name evidence="1" type="ORF">FA95DRAFT_1638711</name>
</gene>
<organism evidence="1 2">
    <name type="scientific">Auriscalpium vulgare</name>
    <dbReference type="NCBI Taxonomy" id="40419"/>
    <lineage>
        <taxon>Eukaryota</taxon>
        <taxon>Fungi</taxon>
        <taxon>Dikarya</taxon>
        <taxon>Basidiomycota</taxon>
        <taxon>Agaricomycotina</taxon>
        <taxon>Agaricomycetes</taxon>
        <taxon>Russulales</taxon>
        <taxon>Auriscalpiaceae</taxon>
        <taxon>Auriscalpium</taxon>
    </lineage>
</organism>
<comment type="caution">
    <text evidence="1">The sequence shown here is derived from an EMBL/GenBank/DDBJ whole genome shotgun (WGS) entry which is preliminary data.</text>
</comment>
<sequence>MSLLKPPQPAPTWAHAAEDILKLTKEAIDRKRAVEDKVAGLPDNECSFQSLALAHSEAAFGDVTDPLSFYHHVSADKAIRDASNEADGLMRDFGVESSMRIDVFGKKLAAQRNIAKAGLSLTTEETRLVEKMVLDGRRAGLALPEEARTELAVLNKELAQVCLEFRKNCNEGAGSISFTLEELKGVPDDYVNDFTKREEGGKEVYDVLLKSTEIYPVIQNADNPETRRRAQESFGCRLPQNVPLLERALELRRKIAALLGYPTWADYVTEVKMVKNASNAEAFLNDLEQKLRPLGAKERDALLALKAADHAENNSAQPFDGEYYHWDHSYYSRKYLMKTLELDGERLKQFFPVPFVVPKILEIYQTLLSVKFEEVKGASTWHPDVQTFAVWEADATDESGFLGYCYMDVHPRPDKYGGNAMWSVLRGYERPSGERAFPVAAMVGNLAKQNPERPALMSHFNTTLFFHEMGHVFHELLSRTRFARFHGTAGPTDFAEAPSQMLENWCREPAILAKMSSHYETKEPLPADLIEKVVQSRFVNIGMFQLQQVFMAQFDLKVHMATEAVDTTALWNDMHESITRLKQGKPCPGQAAFSHIMNGYDVGYYGYLYSLVYAEDMYHTVFKQDPLDPKLGWHYRNSVLLPGASRDEEDTLKEFLGRPPNAEAFTKLLFGRAAGTTTDL</sequence>
<accession>A0ACB8S2X5</accession>
<keyword evidence="2" id="KW-1185">Reference proteome</keyword>
<protein>
    <submittedName>
        <fullName evidence="1">Metallopeptidase MepB</fullName>
    </submittedName>
</protein>
<name>A0ACB8S2X5_9AGAM</name>
<dbReference type="EMBL" id="MU275862">
    <property type="protein sequence ID" value="KAI0050406.1"/>
    <property type="molecule type" value="Genomic_DNA"/>
</dbReference>
<evidence type="ECO:0000313" key="2">
    <source>
        <dbReference type="Proteomes" id="UP000814033"/>
    </source>
</evidence>
<evidence type="ECO:0000313" key="1">
    <source>
        <dbReference type="EMBL" id="KAI0050406.1"/>
    </source>
</evidence>